<proteinExistence type="predicted"/>
<organism evidence="2 3">
    <name type="scientific">Mycobacteroides abscessus subsp. abscessus</name>
    <dbReference type="NCBI Taxonomy" id="1185650"/>
    <lineage>
        <taxon>Bacteria</taxon>
        <taxon>Bacillati</taxon>
        <taxon>Actinomycetota</taxon>
        <taxon>Actinomycetes</taxon>
        <taxon>Mycobacteriales</taxon>
        <taxon>Mycobacteriaceae</taxon>
        <taxon>Mycobacteroides</taxon>
        <taxon>Mycobacteroides abscessus</taxon>
    </lineage>
</organism>
<sequence length="156" mass="17740">MPRQPKDPSLRARRNTTTTRAVLKPQVNPTVPELPKGTRWHQQVQDWWKRAWSSPMVPEWTESDIDSLYMVARLMQLFWHSSTLPNECKALAAEIRQLLSQCGLTPMSRRALQWEIERGEGAAQSTAQRRAAKNAAAKKAPAKPDPRVARANLHVV</sequence>
<evidence type="ECO:0000256" key="1">
    <source>
        <dbReference type="SAM" id="MobiDB-lite"/>
    </source>
</evidence>
<accession>A0AB38D5C7</accession>
<dbReference type="Proteomes" id="UP000185210">
    <property type="component" value="Unassembled WGS sequence"/>
</dbReference>
<protein>
    <submittedName>
        <fullName evidence="2">Bacteriophage protein</fullName>
    </submittedName>
</protein>
<dbReference type="RefSeq" id="WP_127821007.1">
    <property type="nucleotide sequence ID" value="NZ_CAACXP010000003.1"/>
</dbReference>
<dbReference type="InterPro" id="IPR057972">
    <property type="entry name" value="Terminase_7"/>
</dbReference>
<feature type="compositionally biased region" description="Low complexity" evidence="1">
    <location>
        <begin position="127"/>
        <end position="139"/>
    </location>
</feature>
<dbReference type="Pfam" id="PF25673">
    <property type="entry name" value="Terminase_7"/>
    <property type="match status" value="1"/>
</dbReference>
<evidence type="ECO:0000313" key="2">
    <source>
        <dbReference type="EMBL" id="SIB77049.1"/>
    </source>
</evidence>
<evidence type="ECO:0000313" key="3">
    <source>
        <dbReference type="Proteomes" id="UP000185210"/>
    </source>
</evidence>
<feature type="region of interest" description="Disordered" evidence="1">
    <location>
        <begin position="123"/>
        <end position="150"/>
    </location>
</feature>
<dbReference type="EMBL" id="FSHM01000008">
    <property type="protein sequence ID" value="SIB77049.1"/>
    <property type="molecule type" value="Genomic_DNA"/>
</dbReference>
<name>A0AB38D5C7_9MYCO</name>
<gene>
    <name evidence="2" type="ORF">SAMEA2070301_04493</name>
</gene>
<reference evidence="2 3" key="1">
    <citation type="submission" date="2016-11" db="EMBL/GenBank/DDBJ databases">
        <authorList>
            <consortium name="Pathogen Informatics"/>
        </authorList>
    </citation>
    <scope>NUCLEOTIDE SEQUENCE [LARGE SCALE GENOMIC DNA]</scope>
    <source>
        <strain evidence="2 3">104</strain>
    </source>
</reference>
<comment type="caution">
    <text evidence="2">The sequence shown here is derived from an EMBL/GenBank/DDBJ whole genome shotgun (WGS) entry which is preliminary data.</text>
</comment>
<dbReference type="AlphaFoldDB" id="A0AB38D5C7"/>